<evidence type="ECO:0000259" key="1">
    <source>
        <dbReference type="Pfam" id="PF04028"/>
    </source>
</evidence>
<evidence type="ECO:0000313" key="3">
    <source>
        <dbReference type="Proteomes" id="UP000288096"/>
    </source>
</evidence>
<gene>
    <name evidence="2" type="ORF">DENIS_1008</name>
</gene>
<dbReference type="Pfam" id="PF04028">
    <property type="entry name" value="DUF374"/>
    <property type="match status" value="1"/>
</dbReference>
<protein>
    <recommendedName>
        <fullName evidence="1">DUF374 domain-containing protein</fullName>
    </recommendedName>
</protein>
<dbReference type="Proteomes" id="UP000288096">
    <property type="component" value="Unassembled WGS sequence"/>
</dbReference>
<dbReference type="EMBL" id="BEXT01000001">
    <property type="protein sequence ID" value="GBC60066.1"/>
    <property type="molecule type" value="Genomic_DNA"/>
</dbReference>
<dbReference type="SUPFAM" id="SSF69593">
    <property type="entry name" value="Glycerol-3-phosphate (1)-acyltransferase"/>
    <property type="match status" value="1"/>
</dbReference>
<feature type="domain" description="DUF374" evidence="1">
    <location>
        <begin position="61"/>
        <end position="129"/>
    </location>
</feature>
<reference evidence="3" key="2">
    <citation type="submission" date="2019-01" db="EMBL/GenBank/DDBJ databases">
        <title>Genome sequence of Desulfonema ishimotonii strain Tokyo 01.</title>
        <authorList>
            <person name="Fukui M."/>
        </authorList>
    </citation>
    <scope>NUCLEOTIDE SEQUENCE [LARGE SCALE GENOMIC DNA]</scope>
    <source>
        <strain evidence="3">Tokyo 01</strain>
    </source>
</reference>
<dbReference type="OrthoDB" id="9810508at2"/>
<comment type="caution">
    <text evidence="2">The sequence shown here is derived from an EMBL/GenBank/DDBJ whole genome shotgun (WGS) entry which is preliminary data.</text>
</comment>
<accession>A0A401FSY1</accession>
<reference evidence="3" key="1">
    <citation type="submission" date="2017-11" db="EMBL/GenBank/DDBJ databases">
        <authorList>
            <person name="Watanabe M."/>
            <person name="Kojima H."/>
        </authorList>
    </citation>
    <scope>NUCLEOTIDE SEQUENCE [LARGE SCALE GENOMIC DNA]</scope>
    <source>
        <strain evidence="3">Tokyo 01</strain>
    </source>
</reference>
<organism evidence="2 3">
    <name type="scientific">Desulfonema ishimotonii</name>
    <dbReference type="NCBI Taxonomy" id="45657"/>
    <lineage>
        <taxon>Bacteria</taxon>
        <taxon>Pseudomonadati</taxon>
        <taxon>Thermodesulfobacteriota</taxon>
        <taxon>Desulfobacteria</taxon>
        <taxon>Desulfobacterales</taxon>
        <taxon>Desulfococcaceae</taxon>
        <taxon>Desulfonema</taxon>
    </lineage>
</organism>
<dbReference type="CDD" id="cd07983">
    <property type="entry name" value="LPLAT_DUF374-like"/>
    <property type="match status" value="1"/>
</dbReference>
<name>A0A401FSY1_9BACT</name>
<keyword evidence="3" id="KW-1185">Reference proteome</keyword>
<sequence>MKIKLNETQWELVGIFGKLLLDLIFGTARGRVTGLEHARSPMRSGQFIAAIWHSRILMLSYLFKGWNATAMVSRSEDGEIIARVVQRQGYETVRGSSSRGGLRALTTMIRHLRAGRTAIIIPDGPTGPRFRVKSGVITLAKKTGLPILPMTYSAERAKIFASWDRFVLPYPFTRCRVIFGKPLTVPPDADADAEEACRVRLEAELNRITAEADRVFGHPSL</sequence>
<evidence type="ECO:0000313" key="2">
    <source>
        <dbReference type="EMBL" id="GBC60066.1"/>
    </source>
</evidence>
<dbReference type="RefSeq" id="WP_124327520.1">
    <property type="nucleotide sequence ID" value="NZ_BEXT01000001.1"/>
</dbReference>
<dbReference type="AlphaFoldDB" id="A0A401FSY1"/>
<proteinExistence type="predicted"/>
<dbReference type="InterPro" id="IPR007172">
    <property type="entry name" value="DUF374"/>
</dbReference>